<dbReference type="NCBIfam" id="NF041922">
    <property type="entry name" value="DLP_LeoA_gen"/>
    <property type="match status" value="1"/>
</dbReference>
<dbReference type="RefSeq" id="WP_130048828.1">
    <property type="nucleotide sequence ID" value="NZ_SEZK01000027.1"/>
</dbReference>
<dbReference type="Pfam" id="PF01926">
    <property type="entry name" value="MMR_HSR1"/>
    <property type="match status" value="1"/>
</dbReference>
<dbReference type="AlphaFoldDB" id="A0A4Q5KRT1"/>
<dbReference type="Proteomes" id="UP000294063">
    <property type="component" value="Unassembled WGS sequence"/>
</dbReference>
<dbReference type="SUPFAM" id="SSF52540">
    <property type="entry name" value="P-loop containing nucleoside triphosphate hydrolases"/>
    <property type="match status" value="1"/>
</dbReference>
<evidence type="ECO:0000313" key="5">
    <source>
        <dbReference type="Proteomes" id="UP000294063"/>
    </source>
</evidence>
<evidence type="ECO:0000313" key="3">
    <source>
        <dbReference type="EMBL" id="RYU49774.1"/>
    </source>
</evidence>
<dbReference type="Pfam" id="PF18709">
    <property type="entry name" value="DLP_helical"/>
    <property type="match status" value="1"/>
</dbReference>
<dbReference type="InterPro" id="IPR040576">
    <property type="entry name" value="DLP_helical"/>
</dbReference>
<proteinExistence type="predicted"/>
<gene>
    <name evidence="4" type="ORF">ERW53_11960</name>
    <name evidence="3" type="ORF">ERW57_14265</name>
</gene>
<sequence>MNNTIQEFEANKIKAQIILNKLTNFLDLGKDAGAGIDENLHEKLNHALNTINSGKLKIALVGGFSEGKTSIAAAWMEKLDTETMNISHQESSDAVKIYNVDGNCELIDTPGLFGFKEKLNTSSAQIEQYKDITKQYVSEAHLILYVMNSTNPIKASHSDDLNWLFRDLNLLSRTVFVLSRFDEVADVEDEWDYRQNFNIKHQNVAERLNDILHLNKEEQNNLSIVAVAANPFDMGTEYWLDNSQKFKELSHIEKLQTATLEKIKSNGGQMAIALEAQNSVIRDVLIRQLPIAIQNDEKIGEELERLRTINIRLDKQMHLIDTRIVEVRCGLREFVSKIFSNLILQVKGCDINTFASFFEREIGNEGVVLNTRIQNEFDAQISTLSGEIQQLQTNISNEVKSYNETVTLMGKQGVNFVLKGNFINNKNILLARDGLVSAGKLVGVDLAKMLKFKPWGAVNLAKGINGALLFVGVALEMWSSWSEHKKQQEFIKSIDNMVGDFENQRKELLSIIDSDNFMVTFFPKKAELMQSMCELQDCIEMQEVRRDKFNLWRQEGEIIEAQFKEMNK</sequence>
<evidence type="ECO:0000259" key="2">
    <source>
        <dbReference type="Pfam" id="PF18709"/>
    </source>
</evidence>
<evidence type="ECO:0000313" key="6">
    <source>
        <dbReference type="Proteomes" id="UP000294166"/>
    </source>
</evidence>
<comment type="caution">
    <text evidence="3">The sequence shown here is derived from an EMBL/GenBank/DDBJ whole genome shotgun (WGS) entry which is preliminary data.</text>
</comment>
<name>A0A4Q5KRT1_9GAMM</name>
<organism evidence="3 5">
    <name type="scientific">Aliivibrio finisterrensis</name>
    <dbReference type="NCBI Taxonomy" id="511998"/>
    <lineage>
        <taxon>Bacteria</taxon>
        <taxon>Pseudomonadati</taxon>
        <taxon>Pseudomonadota</taxon>
        <taxon>Gammaproteobacteria</taxon>
        <taxon>Vibrionales</taxon>
        <taxon>Vibrionaceae</taxon>
        <taxon>Aliivibrio</taxon>
    </lineage>
</organism>
<evidence type="ECO:0000259" key="1">
    <source>
        <dbReference type="Pfam" id="PF01926"/>
    </source>
</evidence>
<dbReference type="EMBL" id="SEZN01000020">
    <property type="protein sequence ID" value="RYU63898.1"/>
    <property type="molecule type" value="Genomic_DNA"/>
</dbReference>
<dbReference type="InterPro" id="IPR027417">
    <property type="entry name" value="P-loop_NTPase"/>
</dbReference>
<dbReference type="InterPro" id="IPR049678">
    <property type="entry name" value="LeoA-like"/>
</dbReference>
<dbReference type="InterPro" id="IPR006073">
    <property type="entry name" value="GTP-bd"/>
</dbReference>
<dbReference type="GO" id="GO:0005525">
    <property type="term" value="F:GTP binding"/>
    <property type="evidence" value="ECO:0007669"/>
    <property type="project" value="InterPro"/>
</dbReference>
<dbReference type="EMBL" id="SEZK01000027">
    <property type="protein sequence ID" value="RYU49774.1"/>
    <property type="molecule type" value="Genomic_DNA"/>
</dbReference>
<feature type="domain" description="Dynamin-like helical" evidence="2">
    <location>
        <begin position="214"/>
        <end position="545"/>
    </location>
</feature>
<reference evidence="5 6" key="1">
    <citation type="submission" date="2019-02" db="EMBL/GenBank/DDBJ databases">
        <title>Genome sequences of Aliivibrio finisterrensis strains from farmed Atlantic salmon.</title>
        <authorList>
            <person name="Bowman J.P."/>
        </authorList>
    </citation>
    <scope>NUCLEOTIDE SEQUENCE [LARGE SCALE GENOMIC DNA]</scope>
    <source>
        <strain evidence="4 6">A21</strain>
        <strain evidence="3 5">A46</strain>
    </source>
</reference>
<keyword evidence="6" id="KW-1185">Reference proteome</keyword>
<accession>A0A4Q5KRT1</accession>
<dbReference type="Gene3D" id="3.40.50.300">
    <property type="entry name" value="P-loop containing nucleotide triphosphate hydrolases"/>
    <property type="match status" value="1"/>
</dbReference>
<protein>
    <submittedName>
        <fullName evidence="3">Labile enterotoxin output A</fullName>
    </submittedName>
</protein>
<evidence type="ECO:0000313" key="4">
    <source>
        <dbReference type="EMBL" id="RYU63898.1"/>
    </source>
</evidence>
<dbReference type="Proteomes" id="UP000294166">
    <property type="component" value="Unassembled WGS sequence"/>
</dbReference>
<feature type="domain" description="G" evidence="1">
    <location>
        <begin position="57"/>
        <end position="157"/>
    </location>
</feature>